<evidence type="ECO:0000313" key="2">
    <source>
        <dbReference type="EMBL" id="EUC32725.1"/>
    </source>
</evidence>
<dbReference type="RefSeq" id="XP_007713000.1">
    <property type="nucleotide sequence ID" value="XM_007714810.1"/>
</dbReference>
<sequence>MQTQEERVTCQDIQRASVLPVKLVVTVYPHAFQCSQCPLGGFGGFDNFEDLPLYLPSNRPKRLPQRTENPPSPTLPTPTRSNPTMTEKGRGHHMSLPILHPRVRGNHQEVLAHPTVIQSR</sequence>
<dbReference type="KEGG" id="bze:COCCADRAFT_97957"/>
<proteinExistence type="predicted"/>
<dbReference type="OrthoDB" id="10404579at2759"/>
<gene>
    <name evidence="2" type="ORF">COCCADRAFT_97957</name>
</gene>
<accession>W6Y524</accession>
<name>W6Y524_COCC2</name>
<dbReference type="EMBL" id="KI964626">
    <property type="protein sequence ID" value="EUC32725.1"/>
    <property type="molecule type" value="Genomic_DNA"/>
</dbReference>
<keyword evidence="3" id="KW-1185">Reference proteome</keyword>
<dbReference type="GeneID" id="19154479"/>
<dbReference type="HOGENOM" id="CLU_166257_0_0_1"/>
<feature type="region of interest" description="Disordered" evidence="1">
    <location>
        <begin position="54"/>
        <end position="120"/>
    </location>
</feature>
<protein>
    <submittedName>
        <fullName evidence="2">Uncharacterized protein</fullName>
    </submittedName>
</protein>
<organism evidence="2 3">
    <name type="scientific">Cochliobolus carbonum (strain 26-R-13)</name>
    <name type="common">Maize leaf spot fungus</name>
    <name type="synonym">Bipolaris zeicola</name>
    <dbReference type="NCBI Taxonomy" id="930089"/>
    <lineage>
        <taxon>Eukaryota</taxon>
        <taxon>Fungi</taxon>
        <taxon>Dikarya</taxon>
        <taxon>Ascomycota</taxon>
        <taxon>Pezizomycotina</taxon>
        <taxon>Dothideomycetes</taxon>
        <taxon>Pleosporomycetidae</taxon>
        <taxon>Pleosporales</taxon>
        <taxon>Pleosporineae</taxon>
        <taxon>Pleosporaceae</taxon>
        <taxon>Bipolaris</taxon>
    </lineage>
</organism>
<evidence type="ECO:0000256" key="1">
    <source>
        <dbReference type="SAM" id="MobiDB-lite"/>
    </source>
</evidence>
<dbReference type="AlphaFoldDB" id="W6Y524"/>
<reference evidence="2 3" key="1">
    <citation type="journal article" date="2013" name="PLoS Genet.">
        <title>Comparative genome structure, secondary metabolite, and effector coding capacity across Cochliobolus pathogens.</title>
        <authorList>
            <person name="Condon B.J."/>
            <person name="Leng Y."/>
            <person name="Wu D."/>
            <person name="Bushley K.E."/>
            <person name="Ohm R.A."/>
            <person name="Otillar R."/>
            <person name="Martin J."/>
            <person name="Schackwitz W."/>
            <person name="Grimwood J."/>
            <person name="MohdZainudin N."/>
            <person name="Xue C."/>
            <person name="Wang R."/>
            <person name="Manning V.A."/>
            <person name="Dhillon B."/>
            <person name="Tu Z.J."/>
            <person name="Steffenson B.J."/>
            <person name="Salamov A."/>
            <person name="Sun H."/>
            <person name="Lowry S."/>
            <person name="LaButti K."/>
            <person name="Han J."/>
            <person name="Copeland A."/>
            <person name="Lindquist E."/>
            <person name="Barry K."/>
            <person name="Schmutz J."/>
            <person name="Baker S.E."/>
            <person name="Ciuffetti L.M."/>
            <person name="Grigoriev I.V."/>
            <person name="Zhong S."/>
            <person name="Turgeon B.G."/>
        </authorList>
    </citation>
    <scope>NUCLEOTIDE SEQUENCE [LARGE SCALE GENOMIC DNA]</scope>
    <source>
        <strain evidence="2 3">26-R-13</strain>
    </source>
</reference>
<dbReference type="Proteomes" id="UP000053841">
    <property type="component" value="Unassembled WGS sequence"/>
</dbReference>
<evidence type="ECO:0000313" key="3">
    <source>
        <dbReference type="Proteomes" id="UP000053841"/>
    </source>
</evidence>